<feature type="region of interest" description="Disordered" evidence="2">
    <location>
        <begin position="200"/>
        <end position="391"/>
    </location>
</feature>
<name>A0A9P8I9K1_9PEZI</name>
<keyword evidence="5" id="KW-1185">Reference proteome</keyword>
<evidence type="ECO:0000256" key="2">
    <source>
        <dbReference type="SAM" id="MobiDB-lite"/>
    </source>
</evidence>
<dbReference type="CDD" id="cd23954">
    <property type="entry name" value="AMO1_CTD"/>
    <property type="match status" value="1"/>
</dbReference>
<dbReference type="EMBL" id="JAGHQL010000061">
    <property type="protein sequence ID" value="KAH0542088.1"/>
    <property type="molecule type" value="Genomic_DNA"/>
</dbReference>
<evidence type="ECO:0000256" key="1">
    <source>
        <dbReference type="PROSITE-ProRule" id="PRU00723"/>
    </source>
</evidence>
<feature type="compositionally biased region" description="Polar residues" evidence="2">
    <location>
        <begin position="318"/>
        <end position="375"/>
    </location>
</feature>
<accession>A0A9P8I9K1</accession>
<gene>
    <name evidence="4" type="ORF">FGG08_003468</name>
</gene>
<feature type="zinc finger region" description="C3H1-type" evidence="1">
    <location>
        <begin position="1"/>
        <end position="25"/>
    </location>
</feature>
<dbReference type="InterPro" id="IPR000571">
    <property type="entry name" value="Znf_CCCH"/>
</dbReference>
<evidence type="ECO:0000259" key="3">
    <source>
        <dbReference type="PROSITE" id="PS50103"/>
    </source>
</evidence>
<dbReference type="GO" id="GO:0005634">
    <property type="term" value="C:nucleus"/>
    <property type="evidence" value="ECO:0007669"/>
    <property type="project" value="TreeGrafter"/>
</dbReference>
<reference evidence="4" key="1">
    <citation type="submission" date="2021-03" db="EMBL/GenBank/DDBJ databases">
        <title>Comparative genomics and phylogenomic investigation of the class Geoglossomycetes provide insights into ecological specialization and systematics.</title>
        <authorList>
            <person name="Melie T."/>
            <person name="Pirro S."/>
            <person name="Miller A.N."/>
            <person name="Quandt A."/>
        </authorList>
    </citation>
    <scope>NUCLEOTIDE SEQUENCE</scope>
    <source>
        <strain evidence="4">GBOQ0MN5Z8</strain>
    </source>
</reference>
<feature type="domain" description="C3H1-type" evidence="3">
    <location>
        <begin position="1"/>
        <end position="25"/>
    </location>
</feature>
<dbReference type="PANTHER" id="PTHR21099:SF2">
    <property type="entry name" value="SI:CH211-113E8.11"/>
    <property type="match status" value="1"/>
</dbReference>
<dbReference type="Proteomes" id="UP000698800">
    <property type="component" value="Unassembled WGS sequence"/>
</dbReference>
<dbReference type="OrthoDB" id="20729at2759"/>
<keyword evidence="1" id="KW-0862">Zinc</keyword>
<comment type="caution">
    <text evidence="4">The sequence shown here is derived from an EMBL/GenBank/DDBJ whole genome shotgun (WGS) entry which is preliminary data.</text>
</comment>
<feature type="compositionally biased region" description="Polar residues" evidence="2">
    <location>
        <begin position="226"/>
        <end position="297"/>
    </location>
</feature>
<sequence>MAICRYFQQGRCKHGSKPWSLHVPTDLSGTNSSILLPDKCWNEHIGPGATATTENRFGALQGGFVGTSGQNQSRYLNELPYGLNKDLIIADLTKERPHWILSAYGPSREAPAQLMGGFPREQSFEEARLLHYQAAATGNPANVQQVAQEMQGLLSQAEQQIQVILSDVDGAVRYIIAAKDNHPNRLDICKASSGATGQAAMQPQAAVGQSPISQSPSGSAFGKYSTLGSAPSFGQPSRLSGGSAFGQSSQLGGVPSTFGQPSQVGSSSTFGQTGAASSGFGQPPQLGSGSAFGQPSQLGGRPAFGQPSQISGGPAFGQPSQLGSGSAFGQPSQLSAGSAFSRPPQTAELSGFSQRSPVQSTLSAFSNRSSQSNPNPFAGAATGPSAGAFGRPSQFQAIASTSPSQISPNTAIYPAGFSGTWQKDETGNPIPFPIEVANPYAEDARLAHPDLRTYSTRDPSNRLITWKTKPVIYVDNKPCFERGHDKKMERISYPDGPPPYNKDTELPESMYDEKTKEAYLFMRDKGYFKDDWMPNLPPRREWCKWDF</sequence>
<dbReference type="GO" id="GO:0008270">
    <property type="term" value="F:zinc ion binding"/>
    <property type="evidence" value="ECO:0007669"/>
    <property type="project" value="UniProtKB-KW"/>
</dbReference>
<dbReference type="PROSITE" id="PS50103">
    <property type="entry name" value="ZF_C3H1"/>
    <property type="match status" value="1"/>
</dbReference>
<feature type="compositionally biased region" description="Low complexity" evidence="2">
    <location>
        <begin position="208"/>
        <end position="219"/>
    </location>
</feature>
<organism evidence="4 5">
    <name type="scientific">Glutinoglossum americanum</name>
    <dbReference type="NCBI Taxonomy" id="1670608"/>
    <lineage>
        <taxon>Eukaryota</taxon>
        <taxon>Fungi</taxon>
        <taxon>Dikarya</taxon>
        <taxon>Ascomycota</taxon>
        <taxon>Pezizomycotina</taxon>
        <taxon>Geoglossomycetes</taxon>
        <taxon>Geoglossales</taxon>
        <taxon>Geoglossaceae</taxon>
        <taxon>Glutinoglossum</taxon>
    </lineage>
</organism>
<keyword evidence="1" id="KW-0863">Zinc-finger</keyword>
<protein>
    <recommendedName>
        <fullName evidence="3">C3H1-type domain-containing protein</fullName>
    </recommendedName>
</protein>
<evidence type="ECO:0000313" key="4">
    <source>
        <dbReference type="EMBL" id="KAH0542088.1"/>
    </source>
</evidence>
<keyword evidence="1" id="KW-0479">Metal-binding</keyword>
<proteinExistence type="predicted"/>
<dbReference type="AlphaFoldDB" id="A0A9P8I9K1"/>
<evidence type="ECO:0000313" key="5">
    <source>
        <dbReference type="Proteomes" id="UP000698800"/>
    </source>
</evidence>
<dbReference type="PANTHER" id="PTHR21099">
    <property type="entry name" value="RAD201"/>
    <property type="match status" value="1"/>
</dbReference>